<dbReference type="RefSeq" id="WP_169098622.1">
    <property type="nucleotide sequence ID" value="NZ_JABBVZ010000021.1"/>
</dbReference>
<protein>
    <recommendedName>
        <fullName evidence="3">Sporulation protein YtxC</fullName>
    </recommendedName>
</protein>
<evidence type="ECO:0000313" key="2">
    <source>
        <dbReference type="Proteomes" id="UP000533476"/>
    </source>
</evidence>
<sequence length="281" mass="32414">MSHWVVTSNHPVLGEGLGEFLARSIAGQWTESRQGQHVAYTLSDSGEERIRHAWPMARALAQYLLIYHERDWLDELLARRYHSFDPDEHRQIVKDVLSLLHSDREQDVGRLDLAATLIFSYLESSSTVVVEGIRTFLLPDIRVEFEEAIDHAVDIFLMEQEYQEFVRLLRQLVQVAGHSKEWIHVRFRDNRFFFEDGSGTRIGEDLVTDMLEGVDHEEGALDDVLISALVTLAPARITIHRGQLHAEGRETLKQVFEGNVLFCHGCARCYSREIDTDRRSF</sequence>
<organism evidence="1 2">
    <name type="scientific">Sulfobacillus harzensis</name>
    <dbReference type="NCBI Taxonomy" id="2729629"/>
    <lineage>
        <taxon>Bacteria</taxon>
        <taxon>Bacillati</taxon>
        <taxon>Bacillota</taxon>
        <taxon>Clostridia</taxon>
        <taxon>Eubacteriales</taxon>
        <taxon>Clostridiales Family XVII. Incertae Sedis</taxon>
        <taxon>Sulfobacillus</taxon>
    </lineage>
</organism>
<proteinExistence type="predicted"/>
<dbReference type="Proteomes" id="UP000533476">
    <property type="component" value="Unassembled WGS sequence"/>
</dbReference>
<evidence type="ECO:0008006" key="3">
    <source>
        <dbReference type="Google" id="ProtNLM"/>
    </source>
</evidence>
<evidence type="ECO:0000313" key="1">
    <source>
        <dbReference type="EMBL" id="NMP22377.1"/>
    </source>
</evidence>
<comment type="caution">
    <text evidence="1">The sequence shown here is derived from an EMBL/GenBank/DDBJ whole genome shotgun (WGS) entry which is preliminary data.</text>
</comment>
<gene>
    <name evidence="1" type="ORF">HIJ39_08420</name>
</gene>
<dbReference type="Pfam" id="PF08812">
    <property type="entry name" value="YtxC"/>
    <property type="match status" value="1"/>
</dbReference>
<accession>A0A7Y0L314</accession>
<keyword evidence="2" id="KW-1185">Reference proteome</keyword>
<reference evidence="1 2" key="1">
    <citation type="submission" date="2020-04" db="EMBL/GenBank/DDBJ databases">
        <authorList>
            <person name="Zhang R."/>
            <person name="Schippers A."/>
        </authorList>
    </citation>
    <scope>NUCLEOTIDE SEQUENCE [LARGE SCALE GENOMIC DNA]</scope>
    <source>
        <strain evidence="1 2">DSM 109850</strain>
    </source>
</reference>
<dbReference type="InterPro" id="IPR014199">
    <property type="entry name" value="Spore_YtxC"/>
</dbReference>
<dbReference type="AlphaFoldDB" id="A0A7Y0L314"/>
<dbReference type="EMBL" id="JABBVZ010000021">
    <property type="protein sequence ID" value="NMP22377.1"/>
    <property type="molecule type" value="Genomic_DNA"/>
</dbReference>
<name>A0A7Y0L314_9FIRM</name>